<reference evidence="10" key="1">
    <citation type="journal article" date="2019" name="Int. J. Syst. Evol. Microbiol.">
        <title>The Global Catalogue of Microorganisms (GCM) 10K type strain sequencing project: providing services to taxonomists for standard genome sequencing and annotation.</title>
        <authorList>
            <consortium name="The Broad Institute Genomics Platform"/>
            <consortium name="The Broad Institute Genome Sequencing Center for Infectious Disease"/>
            <person name="Wu L."/>
            <person name="Ma J."/>
        </authorList>
    </citation>
    <scope>NUCLEOTIDE SEQUENCE [LARGE SCALE GENOMIC DNA]</scope>
    <source>
        <strain evidence="10">JCM 16021</strain>
    </source>
</reference>
<evidence type="ECO:0000256" key="1">
    <source>
        <dbReference type="ARBA" id="ARBA00004651"/>
    </source>
</evidence>
<feature type="transmembrane region" description="Helical" evidence="8">
    <location>
        <begin position="137"/>
        <end position="154"/>
    </location>
</feature>
<organism evidence="9 10">
    <name type="scientific">Nocardioides bigeumensis</name>
    <dbReference type="NCBI Taxonomy" id="433657"/>
    <lineage>
        <taxon>Bacteria</taxon>
        <taxon>Bacillati</taxon>
        <taxon>Actinomycetota</taxon>
        <taxon>Actinomycetes</taxon>
        <taxon>Propionibacteriales</taxon>
        <taxon>Nocardioidaceae</taxon>
        <taxon>Nocardioides</taxon>
    </lineage>
</organism>
<evidence type="ECO:0000256" key="6">
    <source>
        <dbReference type="ARBA" id="ARBA00022989"/>
    </source>
</evidence>
<feature type="transmembrane region" description="Helical" evidence="8">
    <location>
        <begin position="160"/>
        <end position="178"/>
    </location>
</feature>
<keyword evidence="5 8" id="KW-0812">Transmembrane</keyword>
<accession>A0ABP5JRV6</accession>
<comment type="caution">
    <text evidence="9">The sequence shown here is derived from an EMBL/GenBank/DDBJ whole genome shotgun (WGS) entry which is preliminary data.</text>
</comment>
<comment type="subcellular location">
    <subcellularLocation>
        <location evidence="1">Cell membrane</location>
        <topology evidence="1">Multi-pass membrane protein</topology>
    </subcellularLocation>
</comment>
<evidence type="ECO:0000256" key="2">
    <source>
        <dbReference type="ARBA" id="ARBA00010735"/>
    </source>
</evidence>
<dbReference type="InterPro" id="IPR011606">
    <property type="entry name" value="Brnchd-chn_aa_trnsp_permease"/>
</dbReference>
<name>A0ABP5JRV6_9ACTN</name>
<dbReference type="PANTHER" id="PTHR34979:SF1">
    <property type="entry name" value="INNER MEMBRANE PROTEIN YGAZ"/>
    <property type="match status" value="1"/>
</dbReference>
<dbReference type="PANTHER" id="PTHR34979">
    <property type="entry name" value="INNER MEMBRANE PROTEIN YGAZ"/>
    <property type="match status" value="1"/>
</dbReference>
<dbReference type="EMBL" id="BAAAQQ010000004">
    <property type="protein sequence ID" value="GAA2120246.1"/>
    <property type="molecule type" value="Genomic_DNA"/>
</dbReference>
<evidence type="ECO:0000256" key="8">
    <source>
        <dbReference type="SAM" id="Phobius"/>
    </source>
</evidence>
<evidence type="ECO:0000256" key="5">
    <source>
        <dbReference type="ARBA" id="ARBA00022692"/>
    </source>
</evidence>
<evidence type="ECO:0000256" key="7">
    <source>
        <dbReference type="ARBA" id="ARBA00023136"/>
    </source>
</evidence>
<keyword evidence="6 8" id="KW-1133">Transmembrane helix</keyword>
<proteinExistence type="inferred from homology"/>
<evidence type="ECO:0000313" key="9">
    <source>
        <dbReference type="EMBL" id="GAA2120246.1"/>
    </source>
</evidence>
<keyword evidence="10" id="KW-1185">Reference proteome</keyword>
<evidence type="ECO:0000256" key="4">
    <source>
        <dbReference type="ARBA" id="ARBA00022475"/>
    </source>
</evidence>
<keyword evidence="3" id="KW-0813">Transport</keyword>
<protein>
    <submittedName>
        <fullName evidence="9">AzlC family ABC transporter permease</fullName>
    </submittedName>
</protein>
<evidence type="ECO:0000313" key="10">
    <source>
        <dbReference type="Proteomes" id="UP001500575"/>
    </source>
</evidence>
<gene>
    <name evidence="9" type="ORF">GCM10009843_13590</name>
</gene>
<keyword evidence="4" id="KW-1003">Cell membrane</keyword>
<evidence type="ECO:0000256" key="3">
    <source>
        <dbReference type="ARBA" id="ARBA00022448"/>
    </source>
</evidence>
<dbReference type="RefSeq" id="WP_344302915.1">
    <property type="nucleotide sequence ID" value="NZ_BAAAQQ010000004.1"/>
</dbReference>
<feature type="transmembrane region" description="Helical" evidence="8">
    <location>
        <begin position="16"/>
        <end position="33"/>
    </location>
</feature>
<sequence length="227" mass="22807">MSHEARASFLTGVRLGLPYAAVGSVLSLSFGVLAREAGFTPLQAIATAMLVFAGSAQFAALAVLTGGGSAAAAVAAGTLMNGRFLAMGIALAPSLSGGAVQRGAQGQAVVDASWALANRGDGTFDRWQLFGTTAPQYVTWALGTVVGVFAGDVIGDPARLGLDAIYPTFFLALLLAELRDRRSRTVAAVGSLIALALVPFAPPGVPILAAAAASLIGLARPAGREDA</sequence>
<dbReference type="Proteomes" id="UP001500575">
    <property type="component" value="Unassembled WGS sequence"/>
</dbReference>
<dbReference type="Pfam" id="PF03591">
    <property type="entry name" value="AzlC"/>
    <property type="match status" value="1"/>
</dbReference>
<comment type="similarity">
    <text evidence="2">Belongs to the AzlC family.</text>
</comment>
<keyword evidence="7 8" id="KW-0472">Membrane</keyword>